<protein>
    <submittedName>
        <fullName evidence="1">Uncharacterized protein</fullName>
    </submittedName>
</protein>
<feature type="non-terminal residue" evidence="1">
    <location>
        <position position="1"/>
    </location>
</feature>
<gene>
    <name evidence="1" type="ORF">S03H2_31615</name>
</gene>
<accession>X1FVP3</accession>
<sequence>LIGCQVSSRSKTLFSDYFIPIYFLAAVRTVPEKCNFGEALKTIILMGSFILK</sequence>
<dbReference type="EMBL" id="BARU01019183">
    <property type="protein sequence ID" value="GAH49726.1"/>
    <property type="molecule type" value="Genomic_DNA"/>
</dbReference>
<name>X1FVP3_9ZZZZ</name>
<comment type="caution">
    <text evidence="1">The sequence shown here is derived from an EMBL/GenBank/DDBJ whole genome shotgun (WGS) entry which is preliminary data.</text>
</comment>
<dbReference type="AlphaFoldDB" id="X1FVP3"/>
<proteinExistence type="predicted"/>
<reference evidence="1" key="1">
    <citation type="journal article" date="2014" name="Front. Microbiol.">
        <title>High frequency of phylogenetically diverse reductive dehalogenase-homologous genes in deep subseafloor sedimentary metagenomes.</title>
        <authorList>
            <person name="Kawai M."/>
            <person name="Futagami T."/>
            <person name="Toyoda A."/>
            <person name="Takaki Y."/>
            <person name="Nishi S."/>
            <person name="Hori S."/>
            <person name="Arai W."/>
            <person name="Tsubouchi T."/>
            <person name="Morono Y."/>
            <person name="Uchiyama I."/>
            <person name="Ito T."/>
            <person name="Fujiyama A."/>
            <person name="Inagaki F."/>
            <person name="Takami H."/>
        </authorList>
    </citation>
    <scope>NUCLEOTIDE SEQUENCE</scope>
    <source>
        <strain evidence="1">Expedition CK06-06</strain>
    </source>
</reference>
<evidence type="ECO:0000313" key="1">
    <source>
        <dbReference type="EMBL" id="GAH49726.1"/>
    </source>
</evidence>
<organism evidence="1">
    <name type="scientific">marine sediment metagenome</name>
    <dbReference type="NCBI Taxonomy" id="412755"/>
    <lineage>
        <taxon>unclassified sequences</taxon>
        <taxon>metagenomes</taxon>
        <taxon>ecological metagenomes</taxon>
    </lineage>
</organism>